<dbReference type="PROSITE" id="PS51900">
    <property type="entry name" value="CB"/>
    <property type="match status" value="1"/>
</dbReference>
<dbReference type="InterPro" id="IPR004107">
    <property type="entry name" value="Integrase_SAM-like_N"/>
</dbReference>
<name>A0A830EUH3_9EURY</name>
<sequence>MSENDGADAADVIERLDELEARLDPEADLEPMSPEAAREEWLARLDDRSDSTIRSYRDRTVHFLRFCAAHDIENLNDLTTRHMKAYESGRISDGLDVSTRKNEWGTLQRFLEYCEDLDAVTSDVPDALDVPSPTKEERINTEKLPIERAETILENLKRYRYATREHVTFLLFWRTTMRLGALHSLDVQDVYLEEADLKRLRRDYEEEGYAPSVVEKMLERAETPFVFPRNRPATGTRLKNGVEGERVINLADEVGEIVADYLRVNRADIEDEHGRSPLLSSQKGDGRLSKSAIRNWMYVLTQPCEFGDECPHDRDPETCEAREHGYGNKCPSARSPHKIRTGSFTWHRDRGWPRRDLEAKANTTEIDVYDQPEHLTRAAGRRDLLDRLDEDDE</sequence>
<evidence type="ECO:0000313" key="6">
    <source>
        <dbReference type="Proteomes" id="UP000628840"/>
    </source>
</evidence>
<dbReference type="EMBL" id="BMPF01000001">
    <property type="protein sequence ID" value="GGL25883.1"/>
    <property type="molecule type" value="Genomic_DNA"/>
</dbReference>
<dbReference type="GO" id="GO:0003677">
    <property type="term" value="F:DNA binding"/>
    <property type="evidence" value="ECO:0007669"/>
    <property type="project" value="UniProtKB-UniRule"/>
</dbReference>
<feature type="domain" description="Core-binding (CB)" evidence="4">
    <location>
        <begin position="32"/>
        <end position="115"/>
    </location>
</feature>
<dbReference type="RefSeq" id="WP_229870898.1">
    <property type="nucleotide sequence ID" value="NZ_BMPF01000001.1"/>
</dbReference>
<accession>A0A830EUH3</accession>
<dbReference type="GO" id="GO:0015074">
    <property type="term" value="P:DNA integration"/>
    <property type="evidence" value="ECO:0007669"/>
    <property type="project" value="InterPro"/>
</dbReference>
<evidence type="ECO:0000256" key="1">
    <source>
        <dbReference type="ARBA" id="ARBA00023125"/>
    </source>
</evidence>
<evidence type="ECO:0000259" key="4">
    <source>
        <dbReference type="PROSITE" id="PS51900"/>
    </source>
</evidence>
<dbReference type="GO" id="GO:0006310">
    <property type="term" value="P:DNA recombination"/>
    <property type="evidence" value="ECO:0007669"/>
    <property type="project" value="UniProtKB-KW"/>
</dbReference>
<keyword evidence="6" id="KW-1185">Reference proteome</keyword>
<proteinExistence type="predicted"/>
<organism evidence="5 6">
    <name type="scientific">Halarchaeum grantii</name>
    <dbReference type="NCBI Taxonomy" id="1193105"/>
    <lineage>
        <taxon>Archaea</taxon>
        <taxon>Methanobacteriati</taxon>
        <taxon>Methanobacteriota</taxon>
        <taxon>Stenosarchaea group</taxon>
        <taxon>Halobacteria</taxon>
        <taxon>Halobacteriales</taxon>
        <taxon>Halobacteriaceae</taxon>
    </lineage>
</organism>
<dbReference type="InterPro" id="IPR013762">
    <property type="entry name" value="Integrase-like_cat_sf"/>
</dbReference>
<dbReference type="AlphaFoldDB" id="A0A830EUH3"/>
<dbReference type="Pfam" id="PF02899">
    <property type="entry name" value="Phage_int_SAM_1"/>
    <property type="match status" value="1"/>
</dbReference>
<evidence type="ECO:0000256" key="3">
    <source>
        <dbReference type="PROSITE-ProRule" id="PRU01248"/>
    </source>
</evidence>
<comment type="caution">
    <text evidence="5">The sequence shown here is derived from an EMBL/GenBank/DDBJ whole genome shotgun (WGS) entry which is preliminary data.</text>
</comment>
<keyword evidence="1 3" id="KW-0238">DNA-binding</keyword>
<dbReference type="Proteomes" id="UP000628840">
    <property type="component" value="Unassembled WGS sequence"/>
</dbReference>
<dbReference type="Gene3D" id="1.10.443.10">
    <property type="entry name" value="Intergrase catalytic core"/>
    <property type="match status" value="1"/>
</dbReference>
<gene>
    <name evidence="5" type="ORF">GCM10009037_06880</name>
</gene>
<dbReference type="InterPro" id="IPR044068">
    <property type="entry name" value="CB"/>
</dbReference>
<protein>
    <submittedName>
        <fullName evidence="5">Integrase</fullName>
    </submittedName>
</protein>
<keyword evidence="2" id="KW-0233">DNA recombination</keyword>
<evidence type="ECO:0000256" key="2">
    <source>
        <dbReference type="ARBA" id="ARBA00023172"/>
    </source>
</evidence>
<reference evidence="5 6" key="1">
    <citation type="journal article" date="2019" name="Int. J. Syst. Evol. Microbiol.">
        <title>The Global Catalogue of Microorganisms (GCM) 10K type strain sequencing project: providing services to taxonomists for standard genome sequencing and annotation.</title>
        <authorList>
            <consortium name="The Broad Institute Genomics Platform"/>
            <consortium name="The Broad Institute Genome Sequencing Center for Infectious Disease"/>
            <person name="Wu L."/>
            <person name="Ma J."/>
        </authorList>
    </citation>
    <scope>NUCLEOTIDE SEQUENCE [LARGE SCALE GENOMIC DNA]</scope>
    <source>
        <strain evidence="5 6">JCM 19585</strain>
    </source>
</reference>
<dbReference type="InterPro" id="IPR010998">
    <property type="entry name" value="Integrase_recombinase_N"/>
</dbReference>
<evidence type="ECO:0000313" key="5">
    <source>
        <dbReference type="EMBL" id="GGL25883.1"/>
    </source>
</evidence>
<dbReference type="SUPFAM" id="SSF56349">
    <property type="entry name" value="DNA breaking-rejoining enzymes"/>
    <property type="match status" value="1"/>
</dbReference>
<dbReference type="Gene3D" id="1.10.150.130">
    <property type="match status" value="1"/>
</dbReference>
<dbReference type="InterPro" id="IPR011010">
    <property type="entry name" value="DNA_brk_join_enz"/>
</dbReference>